<dbReference type="SMART" id="SM00382">
    <property type="entry name" value="AAA"/>
    <property type="match status" value="1"/>
</dbReference>
<evidence type="ECO:0000313" key="5">
    <source>
        <dbReference type="EMBL" id="GIQ62005.1"/>
    </source>
</evidence>
<dbReference type="Pfam" id="PF00005">
    <property type="entry name" value="ABC_tran"/>
    <property type="match status" value="1"/>
</dbReference>
<dbReference type="PROSITE" id="PS50893">
    <property type="entry name" value="ABC_TRANSPORTER_2"/>
    <property type="match status" value="1"/>
</dbReference>
<evidence type="ECO:0000256" key="2">
    <source>
        <dbReference type="ARBA" id="ARBA00022741"/>
    </source>
</evidence>
<dbReference type="Proteomes" id="UP000680304">
    <property type="component" value="Unassembled WGS sequence"/>
</dbReference>
<keyword evidence="1" id="KW-0813">Transport</keyword>
<dbReference type="InterPro" id="IPR027417">
    <property type="entry name" value="P-loop_NTPase"/>
</dbReference>
<dbReference type="InterPro" id="IPR051120">
    <property type="entry name" value="ABC_AA/LPS_Transport"/>
</dbReference>
<name>A0ABQ4N1E9_9BACL</name>
<evidence type="ECO:0000256" key="3">
    <source>
        <dbReference type="ARBA" id="ARBA00022840"/>
    </source>
</evidence>
<comment type="caution">
    <text evidence="5">The sequence shown here is derived from an EMBL/GenBank/DDBJ whole genome shotgun (WGS) entry which is preliminary data.</text>
</comment>
<feature type="domain" description="ABC transporter" evidence="4">
    <location>
        <begin position="6"/>
        <end position="206"/>
    </location>
</feature>
<dbReference type="PANTHER" id="PTHR45772">
    <property type="entry name" value="CONSERVED COMPONENT OF ABC TRANSPORTER FOR NATURAL AMINO ACIDS-RELATED"/>
    <property type="match status" value="1"/>
</dbReference>
<dbReference type="Gene3D" id="3.40.50.300">
    <property type="entry name" value="P-loop containing nucleotide triphosphate hydrolases"/>
    <property type="match status" value="1"/>
</dbReference>
<organism evidence="5 6">
    <name type="scientific">Paenibacillus cisolokensis</name>
    <dbReference type="NCBI Taxonomy" id="1658519"/>
    <lineage>
        <taxon>Bacteria</taxon>
        <taxon>Bacillati</taxon>
        <taxon>Bacillota</taxon>
        <taxon>Bacilli</taxon>
        <taxon>Bacillales</taxon>
        <taxon>Paenibacillaceae</taxon>
        <taxon>Paenibacillus</taxon>
    </lineage>
</organism>
<accession>A0ABQ4N1E9</accession>
<protein>
    <submittedName>
        <fullName evidence="5">ABC transporter ATP-binding protein</fullName>
    </submittedName>
</protein>
<evidence type="ECO:0000256" key="1">
    <source>
        <dbReference type="ARBA" id="ARBA00022448"/>
    </source>
</evidence>
<dbReference type="InterPro" id="IPR003593">
    <property type="entry name" value="AAA+_ATPase"/>
</dbReference>
<keyword evidence="2" id="KW-0547">Nucleotide-binding</keyword>
<sequence length="207" mass="22484">MTDIILELKQVSVNFGGLAALSAVDLKVRRGEILAIIGPNGAGKTTLFNLLTGIYRPTSGTIVYKDKVINKLKPYQRARLGLARTFQNTRLIKNMTVLENVLVAHAECNREGLFAAVFKPQAVLRRKRDAIVRECMEKLAMVGLEHKPDALAGSLPYGEQRLLEIARALATGCEVLLLDEPAAGMNAAEKAELVQKSSNCPSSSALK</sequence>
<dbReference type="GO" id="GO:0005524">
    <property type="term" value="F:ATP binding"/>
    <property type="evidence" value="ECO:0007669"/>
    <property type="project" value="UniProtKB-KW"/>
</dbReference>
<keyword evidence="6" id="KW-1185">Reference proteome</keyword>
<dbReference type="SUPFAM" id="SSF52540">
    <property type="entry name" value="P-loop containing nucleoside triphosphate hydrolases"/>
    <property type="match status" value="1"/>
</dbReference>
<dbReference type="InterPro" id="IPR003439">
    <property type="entry name" value="ABC_transporter-like_ATP-bd"/>
</dbReference>
<dbReference type="CDD" id="cd03219">
    <property type="entry name" value="ABC_Mj1267_LivG_branched"/>
    <property type="match status" value="1"/>
</dbReference>
<dbReference type="EMBL" id="BOVJ01000017">
    <property type="protein sequence ID" value="GIQ62005.1"/>
    <property type="molecule type" value="Genomic_DNA"/>
</dbReference>
<gene>
    <name evidence="5" type="primary">livG</name>
    <name evidence="5" type="ORF">PACILC2_05730</name>
</gene>
<dbReference type="RefSeq" id="WP_307860310.1">
    <property type="nucleotide sequence ID" value="NZ_BOVJ01000017.1"/>
</dbReference>
<evidence type="ECO:0000313" key="6">
    <source>
        <dbReference type="Proteomes" id="UP000680304"/>
    </source>
</evidence>
<proteinExistence type="predicted"/>
<dbReference type="PANTHER" id="PTHR45772:SF7">
    <property type="entry name" value="AMINO ACID ABC TRANSPORTER ATP-BINDING PROTEIN"/>
    <property type="match status" value="1"/>
</dbReference>
<evidence type="ECO:0000259" key="4">
    <source>
        <dbReference type="PROSITE" id="PS50893"/>
    </source>
</evidence>
<keyword evidence="3 5" id="KW-0067">ATP-binding</keyword>
<reference evidence="5 6" key="1">
    <citation type="submission" date="2021-04" db="EMBL/GenBank/DDBJ databases">
        <title>Draft genome sequence of Paenibacillus cisolokensis, LC2-13A.</title>
        <authorList>
            <person name="Uke A."/>
            <person name="Chhe C."/>
            <person name="Baramee S."/>
            <person name="Kosugi A."/>
        </authorList>
    </citation>
    <scope>NUCLEOTIDE SEQUENCE [LARGE SCALE GENOMIC DNA]</scope>
    <source>
        <strain evidence="5 6">LC2-13A</strain>
    </source>
</reference>